<feature type="region of interest" description="Disordered" evidence="1">
    <location>
        <begin position="1"/>
        <end position="44"/>
    </location>
</feature>
<evidence type="ECO:0000313" key="2">
    <source>
        <dbReference type="EMBL" id="KAK7012392.1"/>
    </source>
</evidence>
<feature type="compositionally biased region" description="Polar residues" evidence="1">
    <location>
        <begin position="22"/>
        <end position="31"/>
    </location>
</feature>
<organism evidence="2 3">
    <name type="scientific">Favolaschia claudopus</name>
    <dbReference type="NCBI Taxonomy" id="2862362"/>
    <lineage>
        <taxon>Eukaryota</taxon>
        <taxon>Fungi</taxon>
        <taxon>Dikarya</taxon>
        <taxon>Basidiomycota</taxon>
        <taxon>Agaricomycotina</taxon>
        <taxon>Agaricomycetes</taxon>
        <taxon>Agaricomycetidae</taxon>
        <taxon>Agaricales</taxon>
        <taxon>Marasmiineae</taxon>
        <taxon>Mycenaceae</taxon>
        <taxon>Favolaschia</taxon>
    </lineage>
</organism>
<evidence type="ECO:0000313" key="3">
    <source>
        <dbReference type="Proteomes" id="UP001362999"/>
    </source>
</evidence>
<feature type="compositionally biased region" description="Basic and acidic residues" evidence="1">
    <location>
        <begin position="1"/>
        <end position="18"/>
    </location>
</feature>
<gene>
    <name evidence="2" type="ORF">R3P38DRAFT_3588151</name>
</gene>
<accession>A0AAW0AHX1</accession>
<dbReference type="EMBL" id="JAWWNJ010000065">
    <property type="protein sequence ID" value="KAK7012392.1"/>
    <property type="molecule type" value="Genomic_DNA"/>
</dbReference>
<protein>
    <submittedName>
        <fullName evidence="2">Uncharacterized protein</fullName>
    </submittedName>
</protein>
<evidence type="ECO:0000256" key="1">
    <source>
        <dbReference type="SAM" id="MobiDB-lite"/>
    </source>
</evidence>
<dbReference type="AlphaFoldDB" id="A0AAW0AHX1"/>
<feature type="region of interest" description="Disordered" evidence="1">
    <location>
        <begin position="428"/>
        <end position="467"/>
    </location>
</feature>
<keyword evidence="3" id="KW-1185">Reference proteome</keyword>
<sequence>MGRQSKLDREKIKKKEAVPRSVSGSLSSMGRQSKLEREKRKKKEAVHRSGRLYLINGTLNRLNHSISAVLAYLDKRLAVSTIIDLEDINAFVKDIIKLRHLPEMQPDPSQLRQQLRYCMTLAQNHGKPLLFSRLSRISGIVSNHIRPAASHQDKRTLVHRLNLACSHHRSLAELLDGYPIDSDAPLGTLFNPRIIERTRDFHFGPRTMKNTILTDTRSRSDPRDFVCDEEAGFYRVPVTESVIFFAKDKDGKVGAELIVLRDVFGDSSPERDKLLEWYQHTIEHACAERRDVRVGYNAGPFHARVFGTAKSYTKNLDEETRTEHDLDAIAAITILWALAKALAPTDITEAIEKTLADSGMPRIATRDVPPGTGYRIILDGQTYLFPFFDRSPPEGYLTIDYSASLHTDPAYVPGACAISLNVGRKVDAPEHTSSPAVSAPSMRSRLRSGAEKGKGSSSPSLDPSVDNPALWPAAGGGNFVDMSLRVVVEQATGTLFIFDPSHKHGTTRLCGAHNYTASFTFSQRIMEAFEKAKLGAQIEAGKGAGDGNFDFANV</sequence>
<reference evidence="2 3" key="1">
    <citation type="journal article" date="2024" name="J Genomics">
        <title>Draft genome sequencing and assembly of Favolaschia claudopus CIRM-BRFM 2984 isolated from oak limbs.</title>
        <authorList>
            <person name="Navarro D."/>
            <person name="Drula E."/>
            <person name="Chaduli D."/>
            <person name="Cazenave R."/>
            <person name="Ahrendt S."/>
            <person name="Wang J."/>
            <person name="Lipzen A."/>
            <person name="Daum C."/>
            <person name="Barry K."/>
            <person name="Grigoriev I.V."/>
            <person name="Favel A."/>
            <person name="Rosso M.N."/>
            <person name="Martin F."/>
        </authorList>
    </citation>
    <scope>NUCLEOTIDE SEQUENCE [LARGE SCALE GENOMIC DNA]</scope>
    <source>
        <strain evidence="2 3">CIRM-BRFM 2984</strain>
    </source>
</reference>
<comment type="caution">
    <text evidence="2">The sequence shown here is derived from an EMBL/GenBank/DDBJ whole genome shotgun (WGS) entry which is preliminary data.</text>
</comment>
<name>A0AAW0AHX1_9AGAR</name>
<proteinExistence type="predicted"/>
<dbReference type="Proteomes" id="UP001362999">
    <property type="component" value="Unassembled WGS sequence"/>
</dbReference>